<dbReference type="Pfam" id="PF10946">
    <property type="entry name" value="DUF2625"/>
    <property type="match status" value="1"/>
</dbReference>
<sequence>MADPTAGIRHLIDPDDAWPLIQDWAAQSPTPVTVLPADPERAAHTLAELRVSTRSPLGALAWHCGGLVADSGWFRLLGGGTAGLPDLVAAGVDLPGAVVVGYDALGGTFAVDGGGLGVAPGEVCYFGPDSLAWGGLGGGHGAFVQAVLTGALAEPFASLRWPGWQAEVAALSLDQGLSLWPPPFTAEGRDVAAVARRAVPLTELLGFYAQAGAQL</sequence>
<name>A0A7X6KWN8_9CELL</name>
<dbReference type="InterPro" id="IPR021239">
    <property type="entry name" value="DUF2625"/>
</dbReference>
<organism evidence="1 2">
    <name type="scientific">Cellulomonas denverensis</name>
    <dbReference type="NCBI Taxonomy" id="264297"/>
    <lineage>
        <taxon>Bacteria</taxon>
        <taxon>Bacillati</taxon>
        <taxon>Actinomycetota</taxon>
        <taxon>Actinomycetes</taxon>
        <taxon>Micrococcales</taxon>
        <taxon>Cellulomonadaceae</taxon>
        <taxon>Cellulomonas</taxon>
    </lineage>
</organism>
<gene>
    <name evidence="1" type="ORF">HGA03_12910</name>
</gene>
<dbReference type="AlphaFoldDB" id="A0A7X6KWN8"/>
<evidence type="ECO:0000313" key="2">
    <source>
        <dbReference type="Proteomes" id="UP000581206"/>
    </source>
</evidence>
<dbReference type="EMBL" id="JAAXOX010000007">
    <property type="protein sequence ID" value="NKY23565.1"/>
    <property type="molecule type" value="Genomic_DNA"/>
</dbReference>
<accession>A0A7X6KWN8</accession>
<dbReference type="Proteomes" id="UP000581206">
    <property type="component" value="Unassembled WGS sequence"/>
</dbReference>
<reference evidence="1 2" key="1">
    <citation type="submission" date="2020-04" db="EMBL/GenBank/DDBJ databases">
        <title>MicrobeNet Type strains.</title>
        <authorList>
            <person name="Nicholson A.C."/>
        </authorList>
    </citation>
    <scope>NUCLEOTIDE SEQUENCE [LARGE SCALE GENOMIC DNA]</scope>
    <source>
        <strain evidence="1 2">ATCC BAA-788</strain>
    </source>
</reference>
<comment type="caution">
    <text evidence="1">The sequence shown here is derived from an EMBL/GenBank/DDBJ whole genome shotgun (WGS) entry which is preliminary data.</text>
</comment>
<keyword evidence="2" id="KW-1185">Reference proteome</keyword>
<evidence type="ECO:0000313" key="1">
    <source>
        <dbReference type="EMBL" id="NKY23565.1"/>
    </source>
</evidence>
<protein>
    <submittedName>
        <fullName evidence="1">DUF2625 family protein</fullName>
    </submittedName>
</protein>
<proteinExistence type="predicted"/>
<dbReference type="RefSeq" id="WP_168630701.1">
    <property type="nucleotide sequence ID" value="NZ_BONL01000025.1"/>
</dbReference>